<keyword evidence="2" id="KW-0378">Hydrolase</keyword>
<dbReference type="EMBL" id="CAADRA010001073">
    <property type="protein sequence ID" value="VFT81515.1"/>
    <property type="molecule type" value="Genomic_DNA"/>
</dbReference>
<organism evidence="5 6">
    <name type="scientific">Aphanomyces stellatus</name>
    <dbReference type="NCBI Taxonomy" id="120398"/>
    <lineage>
        <taxon>Eukaryota</taxon>
        <taxon>Sar</taxon>
        <taxon>Stramenopiles</taxon>
        <taxon>Oomycota</taxon>
        <taxon>Saprolegniomycetes</taxon>
        <taxon>Saprolegniales</taxon>
        <taxon>Verrucalvaceae</taxon>
        <taxon>Aphanomyces</taxon>
    </lineage>
</organism>
<proteinExistence type="inferred from homology"/>
<keyword evidence="3" id="KW-0812">Transmembrane</keyword>
<dbReference type="InterPro" id="IPR018202">
    <property type="entry name" value="Ser_caboxypep_ser_AS"/>
</dbReference>
<comment type="similarity">
    <text evidence="1 2">Belongs to the peptidase S10 family.</text>
</comment>
<dbReference type="PROSITE" id="PS00131">
    <property type="entry name" value="CARBOXYPEPT_SER_SER"/>
    <property type="match status" value="1"/>
</dbReference>
<gene>
    <name evidence="5" type="primary">Aste57867_4403</name>
    <name evidence="4" type="ORF">As57867_004391</name>
    <name evidence="5" type="ORF">ASTE57867_4403</name>
</gene>
<dbReference type="OrthoDB" id="443318at2759"/>
<dbReference type="EC" id="3.4.16.-" evidence="2"/>
<dbReference type="SUPFAM" id="SSF53474">
    <property type="entry name" value="alpha/beta-Hydrolases"/>
    <property type="match status" value="1"/>
</dbReference>
<keyword evidence="2" id="KW-0121">Carboxypeptidase</keyword>
<evidence type="ECO:0000313" key="5">
    <source>
        <dbReference type="EMBL" id="VFT81515.1"/>
    </source>
</evidence>
<keyword evidence="2" id="KW-0645">Protease</keyword>
<evidence type="ECO:0000256" key="2">
    <source>
        <dbReference type="RuleBase" id="RU361156"/>
    </source>
</evidence>
<keyword evidence="3" id="KW-1133">Transmembrane helix</keyword>
<dbReference type="InterPro" id="IPR033124">
    <property type="entry name" value="Ser_caboxypep_his_AS"/>
</dbReference>
<dbReference type="EMBL" id="VJMH01001073">
    <property type="protein sequence ID" value="KAF0713316.1"/>
    <property type="molecule type" value="Genomic_DNA"/>
</dbReference>
<name>A0A485KFD3_9STRA</name>
<dbReference type="GO" id="GO:0006508">
    <property type="term" value="P:proteolysis"/>
    <property type="evidence" value="ECO:0007669"/>
    <property type="project" value="UniProtKB-KW"/>
</dbReference>
<evidence type="ECO:0000313" key="6">
    <source>
        <dbReference type="Proteomes" id="UP000332933"/>
    </source>
</evidence>
<dbReference type="PANTHER" id="PTHR11802:SF201">
    <property type="entry name" value="CARBOXYPEPTIDASE"/>
    <property type="match status" value="1"/>
</dbReference>
<dbReference type="InterPro" id="IPR029058">
    <property type="entry name" value="AB_hydrolase_fold"/>
</dbReference>
<accession>A0A485KFD3</accession>
<evidence type="ECO:0000313" key="4">
    <source>
        <dbReference type="EMBL" id="KAF0713316.1"/>
    </source>
</evidence>
<feature type="signal peptide" evidence="2">
    <location>
        <begin position="1"/>
        <end position="19"/>
    </location>
</feature>
<protein>
    <recommendedName>
        <fullName evidence="2">Carboxypeptidase</fullName>
        <ecNumber evidence="2">3.4.16.-</ecNumber>
    </recommendedName>
</protein>
<feature type="chain" id="PRO_5033892674" description="Carboxypeptidase" evidence="2">
    <location>
        <begin position="20"/>
        <end position="531"/>
    </location>
</feature>
<dbReference type="Pfam" id="PF00450">
    <property type="entry name" value="Peptidase_S10"/>
    <property type="match status" value="1"/>
</dbReference>
<keyword evidence="3" id="KW-0472">Membrane</keyword>
<feature type="transmembrane region" description="Helical" evidence="3">
    <location>
        <begin position="485"/>
        <end position="507"/>
    </location>
</feature>
<dbReference type="InterPro" id="IPR001563">
    <property type="entry name" value="Peptidase_S10"/>
</dbReference>
<dbReference type="PRINTS" id="PR00724">
    <property type="entry name" value="CRBOXYPTASEC"/>
</dbReference>
<reference evidence="4" key="2">
    <citation type="submission" date="2019-06" db="EMBL/GenBank/DDBJ databases">
        <title>Genomics analysis of Aphanomyces spp. identifies a new class of oomycete effector associated with host adaptation.</title>
        <authorList>
            <person name="Gaulin E."/>
        </authorList>
    </citation>
    <scope>NUCLEOTIDE SEQUENCE</scope>
    <source>
        <strain evidence="4">CBS 578.67</strain>
    </source>
</reference>
<dbReference type="Gene3D" id="3.40.50.1820">
    <property type="entry name" value="alpha/beta hydrolase"/>
    <property type="match status" value="1"/>
</dbReference>
<reference evidence="5 6" key="1">
    <citation type="submission" date="2019-03" db="EMBL/GenBank/DDBJ databases">
        <authorList>
            <person name="Gaulin E."/>
            <person name="Dumas B."/>
        </authorList>
    </citation>
    <scope>NUCLEOTIDE SEQUENCE [LARGE SCALE GENOMIC DNA]</scope>
    <source>
        <strain evidence="5">CBS 568.67</strain>
    </source>
</reference>
<evidence type="ECO:0000256" key="1">
    <source>
        <dbReference type="ARBA" id="ARBA00009431"/>
    </source>
</evidence>
<dbReference type="PANTHER" id="PTHR11802">
    <property type="entry name" value="SERINE PROTEASE FAMILY S10 SERINE CARBOXYPEPTIDASE"/>
    <property type="match status" value="1"/>
</dbReference>
<dbReference type="AlphaFoldDB" id="A0A485KFD3"/>
<dbReference type="PROSITE" id="PS00560">
    <property type="entry name" value="CARBOXYPEPT_SER_HIS"/>
    <property type="match status" value="1"/>
</dbReference>
<dbReference type="GO" id="GO:0004185">
    <property type="term" value="F:serine-type carboxypeptidase activity"/>
    <property type="evidence" value="ECO:0007669"/>
    <property type="project" value="UniProtKB-UniRule"/>
</dbReference>
<keyword evidence="6" id="KW-1185">Reference proteome</keyword>
<sequence length="531" mass="58539">MRTFQTLVLAAAGVFATHADVVDNPHKVTSIPNYNDPNPINFDQYAGHLALPSNGQKMFYWLVESESNPSTDPLVLWLNGGPGCSSLGGFFTELGPFVVNSDLTVKRNPYAWNRKANVVFLESPAGVGFSQPLLNTSEYNDDFTMARVYEFLAQFYAKYPTYNNRPFYVTGESYAGIYVPYLAYNLVTKPLAHVNFAGFAIGNPYTDTRAEATADMDYLYSHGMVSIESYTAVQTNCPESTLIACNHGGQNCTDACKSALATAEAAASTDSLNPYYIYGDVCLLENGQAGKLPNYNIRPNTHRGVITPCADQFTEAYLNLDVVQQAIHVTGGHVNWIDCSNDIRYTDSPSSLQKYPTILKAGLKALIYSGDADTVVNFIGTQRWITKKGLNLTVVDPWKAWFGPDKQLAGYTEQYTNLTFTTIKGAGHMVPATRPLHALYMFECFLYGNQACATFSYPKDSLEYLSGADLDAPVSSTKSTNAGTYWWVAFGAVLVAVLAFAGWRFYAARQTKKDTVKYTELTAEVKPTYTQ</sequence>
<evidence type="ECO:0000256" key="3">
    <source>
        <dbReference type="SAM" id="Phobius"/>
    </source>
</evidence>
<keyword evidence="2" id="KW-0732">Signal</keyword>
<dbReference type="Proteomes" id="UP000332933">
    <property type="component" value="Unassembled WGS sequence"/>
</dbReference>